<proteinExistence type="inferred from homology"/>
<organism evidence="5 6">
    <name type="scientific">Schizopora paradoxa</name>
    <dbReference type="NCBI Taxonomy" id="27342"/>
    <lineage>
        <taxon>Eukaryota</taxon>
        <taxon>Fungi</taxon>
        <taxon>Dikarya</taxon>
        <taxon>Basidiomycota</taxon>
        <taxon>Agaricomycotina</taxon>
        <taxon>Agaricomycetes</taxon>
        <taxon>Hymenochaetales</taxon>
        <taxon>Schizoporaceae</taxon>
        <taxon>Schizopora</taxon>
    </lineage>
</organism>
<feature type="repeat" description="WD" evidence="4">
    <location>
        <begin position="257"/>
        <end position="302"/>
    </location>
</feature>
<evidence type="ECO:0000313" key="5">
    <source>
        <dbReference type="EMBL" id="KLO17665.1"/>
    </source>
</evidence>
<keyword evidence="1 4" id="KW-0853">WD repeat</keyword>
<comment type="similarity">
    <text evidence="3">Belongs to the WD repeat CIA1 family.</text>
</comment>
<name>A0A0H2RZZ7_9AGAM</name>
<protein>
    <recommendedName>
        <fullName evidence="3">Probable cytosolic iron-sulfur protein assembly protein 1</fullName>
    </recommendedName>
</protein>
<dbReference type="InterPro" id="IPR028608">
    <property type="entry name" value="CIAO1/Cia1"/>
</dbReference>
<dbReference type="PANTHER" id="PTHR19920:SF0">
    <property type="entry name" value="CYTOSOLIC IRON-SULFUR PROTEIN ASSEMBLY PROTEIN CIAO1-RELATED"/>
    <property type="match status" value="1"/>
</dbReference>
<dbReference type="InterPro" id="IPR036322">
    <property type="entry name" value="WD40_repeat_dom_sf"/>
</dbReference>
<dbReference type="OrthoDB" id="284782at2759"/>
<dbReference type="InterPro" id="IPR001680">
    <property type="entry name" value="WD40_rpt"/>
</dbReference>
<dbReference type="PROSITE" id="PS50082">
    <property type="entry name" value="WD_REPEATS_2"/>
    <property type="match status" value="7"/>
</dbReference>
<dbReference type="PROSITE" id="PS50294">
    <property type="entry name" value="WD_REPEATS_REGION"/>
    <property type="match status" value="6"/>
</dbReference>
<dbReference type="Gene3D" id="2.130.10.10">
    <property type="entry name" value="YVTN repeat-like/Quinoprotein amine dehydrogenase"/>
    <property type="match status" value="1"/>
</dbReference>
<dbReference type="PROSITE" id="PS00678">
    <property type="entry name" value="WD_REPEATS_1"/>
    <property type="match status" value="2"/>
</dbReference>
<evidence type="ECO:0000256" key="4">
    <source>
        <dbReference type="PROSITE-ProRule" id="PRU00221"/>
    </source>
</evidence>
<dbReference type="Proteomes" id="UP000053477">
    <property type="component" value="Unassembled WGS sequence"/>
</dbReference>
<evidence type="ECO:0000313" key="6">
    <source>
        <dbReference type="Proteomes" id="UP000053477"/>
    </source>
</evidence>
<evidence type="ECO:0000256" key="2">
    <source>
        <dbReference type="ARBA" id="ARBA00022737"/>
    </source>
</evidence>
<dbReference type="PANTHER" id="PTHR19920">
    <property type="entry name" value="WD40 PROTEIN CIAO1"/>
    <property type="match status" value="1"/>
</dbReference>
<dbReference type="GO" id="GO:0016226">
    <property type="term" value="P:iron-sulfur cluster assembly"/>
    <property type="evidence" value="ECO:0007669"/>
    <property type="project" value="UniProtKB-UniRule"/>
</dbReference>
<feature type="repeat" description="WD" evidence="4">
    <location>
        <begin position="60"/>
        <end position="92"/>
    </location>
</feature>
<evidence type="ECO:0000256" key="1">
    <source>
        <dbReference type="ARBA" id="ARBA00022574"/>
    </source>
</evidence>
<dbReference type="SUPFAM" id="SSF50978">
    <property type="entry name" value="WD40 repeat-like"/>
    <property type="match status" value="1"/>
</dbReference>
<feature type="repeat" description="WD" evidence="4">
    <location>
        <begin position="14"/>
        <end position="45"/>
    </location>
</feature>
<keyword evidence="6" id="KW-1185">Reference proteome</keyword>
<dbReference type="EMBL" id="KQ085902">
    <property type="protein sequence ID" value="KLO17665.1"/>
    <property type="molecule type" value="Genomic_DNA"/>
</dbReference>
<dbReference type="STRING" id="27342.A0A0H2RZZ7"/>
<reference evidence="5 6" key="1">
    <citation type="submission" date="2015-04" db="EMBL/GenBank/DDBJ databases">
        <title>Complete genome sequence of Schizopora paradoxa KUC8140, a cosmopolitan wood degrader in East Asia.</title>
        <authorList>
            <consortium name="DOE Joint Genome Institute"/>
            <person name="Min B."/>
            <person name="Park H."/>
            <person name="Jang Y."/>
            <person name="Kim J.-J."/>
            <person name="Kim K.H."/>
            <person name="Pangilinan J."/>
            <person name="Lipzen A."/>
            <person name="Riley R."/>
            <person name="Grigoriev I.V."/>
            <person name="Spatafora J.W."/>
            <person name="Choi I.-G."/>
        </authorList>
    </citation>
    <scope>NUCLEOTIDE SEQUENCE [LARGE SCALE GENOMIC DNA]</scope>
    <source>
        <strain evidence="5 6">KUC8140</strain>
    </source>
</reference>
<feature type="repeat" description="WD" evidence="4">
    <location>
        <begin position="167"/>
        <end position="198"/>
    </location>
</feature>
<feature type="repeat" description="WD" evidence="4">
    <location>
        <begin position="212"/>
        <end position="244"/>
    </location>
</feature>
<dbReference type="HAMAP" id="MF_03037">
    <property type="entry name" value="ciao1"/>
    <property type="match status" value="1"/>
</dbReference>
<gene>
    <name evidence="3" type="primary">CIA1</name>
    <name evidence="5" type="ORF">SCHPADRAFT_919370</name>
</gene>
<dbReference type="AlphaFoldDB" id="A0A0H2RZZ7"/>
<dbReference type="GO" id="GO:0097361">
    <property type="term" value="C:cytosolic [4Fe-4S] assembly targeting complex"/>
    <property type="evidence" value="ECO:0007669"/>
    <property type="project" value="InterPro"/>
</dbReference>
<feature type="repeat" description="WD" evidence="4">
    <location>
        <begin position="322"/>
        <end position="355"/>
    </location>
</feature>
<feature type="repeat" description="WD" evidence="4">
    <location>
        <begin position="122"/>
        <end position="156"/>
    </location>
</feature>
<keyword evidence="2" id="KW-0677">Repeat</keyword>
<dbReference type="InterPro" id="IPR019775">
    <property type="entry name" value="WD40_repeat_CS"/>
</dbReference>
<comment type="function">
    <text evidence="3">Essential component of the cytosolic iron-sulfur (Fe/S) protein assembly machinery. Required for the maturation of extramitochondrial Fe/S proteins.</text>
</comment>
<dbReference type="InParanoid" id="A0A0H2RZZ7"/>
<evidence type="ECO:0000256" key="3">
    <source>
        <dbReference type="HAMAP-Rule" id="MF_03037"/>
    </source>
</evidence>
<dbReference type="SMART" id="SM00320">
    <property type="entry name" value="WD40"/>
    <property type="match status" value="7"/>
</dbReference>
<dbReference type="InterPro" id="IPR020472">
    <property type="entry name" value="WD40_PAC1"/>
</dbReference>
<accession>A0A0H2RZZ7</accession>
<dbReference type="InterPro" id="IPR015943">
    <property type="entry name" value="WD40/YVTN_repeat-like_dom_sf"/>
</dbReference>
<dbReference type="Pfam" id="PF00400">
    <property type="entry name" value="WD40"/>
    <property type="match status" value="7"/>
</dbReference>
<sequence length="355" mass="39264">MAASAYTLRQIADLPGHEDRAWNVAWNPTRPLLASCSADKTVRLYHYTAEGIFENVSSVSTGHAKTVRSVAWAPSGKTFATGSFDSNIAVWEQEAPFEDGDGGMDVDEGQEPRGEWECASLLEGHETECKCVAYSSTGTFLASCSRDKTVWIWEVKPDAEFECTSVLMTHSQDVKCVAWHPTEEILASGSYDEKIYLYVEDPMDDWYEFTTLTGHEGTVWSLAFSPCGNYLASSSDDLTIRLWQRVDKSRWELNTTLKGHDRSIYSVSWTKGADGSLGWLASAGGDGKINVWELRRNTDERKTSLEAALIASVGDAHGVCDVNSVSWCPREGFGNLLASVGDDAILRVWKIERLS</sequence>
<dbReference type="PRINTS" id="PR00320">
    <property type="entry name" value="GPROTEINBRPT"/>
</dbReference>
<dbReference type="CDD" id="cd00200">
    <property type="entry name" value="WD40"/>
    <property type="match status" value="1"/>
</dbReference>